<name>A0A7I8W212_9ANNE</name>
<dbReference type="GO" id="GO:0005840">
    <property type="term" value="C:ribosome"/>
    <property type="evidence" value="ECO:0007669"/>
    <property type="project" value="UniProtKB-KW"/>
</dbReference>
<proteinExistence type="inferred from homology"/>
<dbReference type="Pfam" id="PF05047">
    <property type="entry name" value="L51_S25_CI-B8"/>
    <property type="match status" value="1"/>
</dbReference>
<feature type="domain" description="Ribosomal protein/NADH dehydrogenase" evidence="8">
    <location>
        <begin position="42"/>
        <end position="115"/>
    </location>
</feature>
<dbReference type="InterPro" id="IPR036249">
    <property type="entry name" value="Thioredoxin-like_sf"/>
</dbReference>
<keyword evidence="10" id="KW-1185">Reference proteome</keyword>
<keyword evidence="3" id="KW-0689">Ribosomal protein</keyword>
<gene>
    <name evidence="9" type="ORF">DGYR_LOCUS9975</name>
</gene>
<evidence type="ECO:0000256" key="5">
    <source>
        <dbReference type="ARBA" id="ARBA00023274"/>
    </source>
</evidence>
<keyword evidence="4" id="KW-0496">Mitochondrion</keyword>
<reference evidence="9 10" key="1">
    <citation type="submission" date="2020-08" db="EMBL/GenBank/DDBJ databases">
        <authorList>
            <person name="Hejnol A."/>
        </authorList>
    </citation>
    <scope>NUCLEOTIDE SEQUENCE [LARGE SCALE GENOMIC DNA]</scope>
</reference>
<dbReference type="Proteomes" id="UP000549394">
    <property type="component" value="Unassembled WGS sequence"/>
</dbReference>
<evidence type="ECO:0000256" key="3">
    <source>
        <dbReference type="ARBA" id="ARBA00022980"/>
    </source>
</evidence>
<comment type="subcellular location">
    <subcellularLocation>
        <location evidence="1">Mitochondrion</location>
    </subcellularLocation>
</comment>
<dbReference type="PANTHER" id="PTHR13274">
    <property type="entry name" value="MITOCHONDRIAL RIBOSOMAL PROTEIN S25"/>
    <property type="match status" value="1"/>
</dbReference>
<dbReference type="SUPFAM" id="SSF52833">
    <property type="entry name" value="Thioredoxin-like"/>
    <property type="match status" value="1"/>
</dbReference>
<comment type="similarity">
    <text evidence="2">Belongs to the mitochondrion-specific ribosomal protein mS25 family.</text>
</comment>
<evidence type="ECO:0000256" key="6">
    <source>
        <dbReference type="ARBA" id="ARBA00035139"/>
    </source>
</evidence>
<evidence type="ECO:0000313" key="9">
    <source>
        <dbReference type="EMBL" id="CAD5122125.1"/>
    </source>
</evidence>
<evidence type="ECO:0000259" key="8">
    <source>
        <dbReference type="SMART" id="SM00916"/>
    </source>
</evidence>
<keyword evidence="5" id="KW-0687">Ribonucleoprotein</keyword>
<dbReference type="GO" id="GO:0003735">
    <property type="term" value="F:structural constituent of ribosome"/>
    <property type="evidence" value="ECO:0007669"/>
    <property type="project" value="InterPro"/>
</dbReference>
<evidence type="ECO:0000256" key="4">
    <source>
        <dbReference type="ARBA" id="ARBA00023128"/>
    </source>
</evidence>
<dbReference type="GO" id="GO:1990904">
    <property type="term" value="C:ribonucleoprotein complex"/>
    <property type="evidence" value="ECO:0007669"/>
    <property type="project" value="UniProtKB-KW"/>
</dbReference>
<dbReference type="AlphaFoldDB" id="A0A7I8W212"/>
<protein>
    <recommendedName>
        <fullName evidence="6">Small ribosomal subunit protein mS25</fullName>
    </recommendedName>
    <alternativeName>
        <fullName evidence="7">28S ribosomal protein S25, mitochondrial</fullName>
    </alternativeName>
</protein>
<dbReference type="InterPro" id="IPR007741">
    <property type="entry name" value="Ribosomal_mL43/mS25/NADH_DH"/>
</dbReference>
<dbReference type="SMART" id="SM00916">
    <property type="entry name" value="L51_S25_CI-B8"/>
    <property type="match status" value="1"/>
</dbReference>
<dbReference type="EMBL" id="CAJFCJ010000016">
    <property type="protein sequence ID" value="CAD5122125.1"/>
    <property type="molecule type" value="Genomic_DNA"/>
</dbReference>
<dbReference type="PANTHER" id="PTHR13274:SF2">
    <property type="entry name" value="SMALL RIBOSOMAL SUBUNIT PROTEIN MS25"/>
    <property type="match status" value="1"/>
</dbReference>
<evidence type="ECO:0000256" key="2">
    <source>
        <dbReference type="ARBA" id="ARBA00008046"/>
    </source>
</evidence>
<evidence type="ECO:0000256" key="1">
    <source>
        <dbReference type="ARBA" id="ARBA00004173"/>
    </source>
</evidence>
<organism evidence="9 10">
    <name type="scientific">Dimorphilus gyrociliatus</name>
    <dbReference type="NCBI Taxonomy" id="2664684"/>
    <lineage>
        <taxon>Eukaryota</taxon>
        <taxon>Metazoa</taxon>
        <taxon>Spiralia</taxon>
        <taxon>Lophotrochozoa</taxon>
        <taxon>Annelida</taxon>
        <taxon>Polychaeta</taxon>
        <taxon>Polychaeta incertae sedis</taxon>
        <taxon>Dinophilidae</taxon>
        <taxon>Dimorphilus</taxon>
    </lineage>
</organism>
<dbReference type="OrthoDB" id="5919182at2759"/>
<dbReference type="GO" id="GO:0005739">
    <property type="term" value="C:mitochondrion"/>
    <property type="evidence" value="ECO:0007669"/>
    <property type="project" value="UniProtKB-SubCell"/>
</dbReference>
<dbReference type="Gene3D" id="3.40.30.10">
    <property type="entry name" value="Glutaredoxin"/>
    <property type="match status" value="1"/>
</dbReference>
<dbReference type="InterPro" id="IPR040049">
    <property type="entry name" value="Ribosomal_mS25/mL61"/>
</dbReference>
<accession>A0A7I8W212</accession>
<evidence type="ECO:0000256" key="7">
    <source>
        <dbReference type="ARBA" id="ARBA00035369"/>
    </source>
</evidence>
<evidence type="ECO:0000313" key="10">
    <source>
        <dbReference type="Proteomes" id="UP000549394"/>
    </source>
</evidence>
<comment type="caution">
    <text evidence="9">The sequence shown here is derived from an EMBL/GenBank/DDBJ whole genome shotgun (WGS) entry which is preliminary data.</text>
</comment>
<sequence length="184" mass="21642">MPFQLGRGAVRRTTEYLDKGKIILRDNVKLMTFNFNSRKKGIEYPHHRGLEEFVFWHLAQLKYKNPNCEFYTFKWMTPTPFIRAYIDNEDWMLVDCDSQNRESIYEHVLRVFGKSEQMLEEEASTKASIVSEANFGENCKQHCICEVPGQVPCSSFYVIPKEMTGKYQAKVKREEKEKAEAANY</sequence>